<feature type="transmembrane region" description="Helical" evidence="1">
    <location>
        <begin position="118"/>
        <end position="140"/>
    </location>
</feature>
<protein>
    <recommendedName>
        <fullName evidence="4">Wzy</fullName>
    </recommendedName>
</protein>
<proteinExistence type="predicted"/>
<feature type="transmembrane region" description="Helical" evidence="1">
    <location>
        <begin position="57"/>
        <end position="76"/>
    </location>
</feature>
<reference evidence="3" key="1">
    <citation type="journal article" date="2019" name="Int. J. Syst. Evol. Microbiol.">
        <title>The Global Catalogue of Microorganisms (GCM) 10K type strain sequencing project: providing services to taxonomists for standard genome sequencing and annotation.</title>
        <authorList>
            <consortium name="The Broad Institute Genomics Platform"/>
            <consortium name="The Broad Institute Genome Sequencing Center for Infectious Disease"/>
            <person name="Wu L."/>
            <person name="Ma J."/>
        </authorList>
    </citation>
    <scope>NUCLEOTIDE SEQUENCE [LARGE SCALE GENOMIC DNA]</scope>
    <source>
        <strain evidence="3">NBRC 110633</strain>
    </source>
</reference>
<feature type="transmembrane region" description="Helical" evidence="1">
    <location>
        <begin position="88"/>
        <end position="106"/>
    </location>
</feature>
<dbReference type="Proteomes" id="UP001156669">
    <property type="component" value="Unassembled WGS sequence"/>
</dbReference>
<accession>A0ABQ5Y1C5</accession>
<feature type="transmembrane region" description="Helical" evidence="1">
    <location>
        <begin position="305"/>
        <end position="328"/>
    </location>
</feature>
<feature type="transmembrane region" description="Helical" evidence="1">
    <location>
        <begin position="231"/>
        <end position="247"/>
    </location>
</feature>
<evidence type="ECO:0008006" key="4">
    <source>
        <dbReference type="Google" id="ProtNLM"/>
    </source>
</evidence>
<evidence type="ECO:0000256" key="1">
    <source>
        <dbReference type="SAM" id="Phobius"/>
    </source>
</evidence>
<keyword evidence="1" id="KW-0812">Transmembrane</keyword>
<organism evidence="2 3">
    <name type="scientific">Vibrio hyugaensis</name>
    <dbReference type="NCBI Taxonomy" id="1534743"/>
    <lineage>
        <taxon>Bacteria</taxon>
        <taxon>Pseudomonadati</taxon>
        <taxon>Pseudomonadota</taxon>
        <taxon>Gammaproteobacteria</taxon>
        <taxon>Vibrionales</taxon>
        <taxon>Vibrionaceae</taxon>
        <taxon>Vibrio</taxon>
    </lineage>
</organism>
<keyword evidence="1" id="KW-0472">Membrane</keyword>
<feature type="transmembrane region" description="Helical" evidence="1">
    <location>
        <begin position="30"/>
        <end position="48"/>
    </location>
</feature>
<comment type="caution">
    <text evidence="2">The sequence shown here is derived from an EMBL/GenBank/DDBJ whole genome shotgun (WGS) entry which is preliminary data.</text>
</comment>
<keyword evidence="1" id="KW-1133">Transmembrane helix</keyword>
<gene>
    <name evidence="2" type="ORF">GCM10007906_22930</name>
</gene>
<feature type="transmembrane region" description="Helical" evidence="1">
    <location>
        <begin position="195"/>
        <end position="224"/>
    </location>
</feature>
<sequence length="373" mass="42275">MKRLSNEMTTFLSVVIVLLSSFRITAPLAIYVISFALPISLIAFMAIYNRVIAIKPILLASFISIAFIFNGFSNSFPFGNSGYIHYEMYIFIFINIMAFGLHASLLRNKLDVDYFDKLTKWLILAHASLFILQNLLWYILSYKLDFGLLLGGVEGRSSFYGAYRPTGVFAEPSIYSGYMSLFVSFRYVLAKRTDWVFYIGLLTIPLSLSTYAVLSFVVLVILFFSKVNVRSALISIILVLVSGYYFYESLIDRYDLFLSGEDGSNNTKLYVISKWYSDDLYFTGFGVIKKVLYDGAMDGFGDISLYINLPMLLGVPIGLIATTLFVVMIVRKSISIRDKLILLFCFVKISGFASPAFWALTFLLSFSKRLLKI</sequence>
<dbReference type="RefSeq" id="WP_045399332.1">
    <property type="nucleotide sequence ID" value="NZ_BSOE01000046.1"/>
</dbReference>
<evidence type="ECO:0000313" key="2">
    <source>
        <dbReference type="EMBL" id="GLR04705.1"/>
    </source>
</evidence>
<name>A0ABQ5Y1C5_9VIBR</name>
<evidence type="ECO:0000313" key="3">
    <source>
        <dbReference type="Proteomes" id="UP001156669"/>
    </source>
</evidence>
<feature type="transmembrane region" description="Helical" evidence="1">
    <location>
        <begin position="340"/>
        <end position="366"/>
    </location>
</feature>
<dbReference type="EMBL" id="BSOE01000046">
    <property type="protein sequence ID" value="GLR04705.1"/>
    <property type="molecule type" value="Genomic_DNA"/>
</dbReference>
<keyword evidence="3" id="KW-1185">Reference proteome</keyword>